<dbReference type="SUPFAM" id="SSF49265">
    <property type="entry name" value="Fibronectin type III"/>
    <property type="match status" value="1"/>
</dbReference>
<dbReference type="PROSITE" id="PS50853">
    <property type="entry name" value="FN3"/>
    <property type="match status" value="1"/>
</dbReference>
<dbReference type="CDD" id="cd00063">
    <property type="entry name" value="FN3"/>
    <property type="match status" value="1"/>
</dbReference>
<comment type="caution">
    <text evidence="18">The sequence shown here is derived from an EMBL/GenBank/DDBJ whole genome shotgun (WGS) entry which is preliminary data.</text>
</comment>
<dbReference type="GO" id="GO:0004867">
    <property type="term" value="F:serine-type endopeptidase inhibitor activity"/>
    <property type="evidence" value="ECO:0007669"/>
    <property type="project" value="InterPro"/>
</dbReference>
<dbReference type="InterPro" id="IPR013783">
    <property type="entry name" value="Ig-like_fold"/>
</dbReference>
<feature type="domain" description="Fibronectin type-III" evidence="17">
    <location>
        <begin position="2997"/>
        <end position="3093"/>
    </location>
</feature>
<dbReference type="PROSITE" id="PS51257">
    <property type="entry name" value="PROKAR_LIPOPROTEIN"/>
    <property type="match status" value="1"/>
</dbReference>
<dbReference type="SMART" id="SM00131">
    <property type="entry name" value="KU"/>
    <property type="match status" value="1"/>
</dbReference>
<evidence type="ECO:0000256" key="1">
    <source>
        <dbReference type="ARBA" id="ARBA00004498"/>
    </source>
</evidence>
<feature type="region of interest" description="Disordered" evidence="13">
    <location>
        <begin position="2870"/>
        <end position="2993"/>
    </location>
</feature>
<dbReference type="Gene3D" id="2.60.40.10">
    <property type="entry name" value="Immunoglobulins"/>
    <property type="match status" value="1"/>
</dbReference>
<dbReference type="InterPro" id="IPR002223">
    <property type="entry name" value="Kunitz_BPTI"/>
</dbReference>
<dbReference type="CDD" id="cd22629">
    <property type="entry name" value="Kunitz_collagen_alpha3_VI"/>
    <property type="match status" value="1"/>
</dbReference>
<feature type="compositionally biased region" description="Gly residues" evidence="13">
    <location>
        <begin position="2331"/>
        <end position="2352"/>
    </location>
</feature>
<dbReference type="Pfam" id="PF00092">
    <property type="entry name" value="VWA"/>
    <property type="match status" value="11"/>
</dbReference>
<feature type="domain" description="VWFA" evidence="15">
    <location>
        <begin position="241"/>
        <end position="418"/>
    </location>
</feature>
<dbReference type="PANTHER" id="PTHR24020:SF13">
    <property type="entry name" value="COLLAGEN ALPHA-3(VI) CHAIN"/>
    <property type="match status" value="1"/>
</dbReference>
<feature type="domain" description="VWFA" evidence="15">
    <location>
        <begin position="1035"/>
        <end position="1211"/>
    </location>
</feature>
<evidence type="ECO:0000256" key="6">
    <source>
        <dbReference type="ARBA" id="ARBA00022889"/>
    </source>
</evidence>
<comment type="similarity">
    <text evidence="12">Belongs to the type VI collagen family.</text>
</comment>
<dbReference type="OrthoDB" id="6132182at2759"/>
<dbReference type="InterPro" id="IPR002035">
    <property type="entry name" value="VWF_A"/>
</dbReference>
<dbReference type="Pfam" id="PF01391">
    <property type="entry name" value="Collagen"/>
    <property type="match status" value="1"/>
</dbReference>
<feature type="compositionally biased region" description="Gly residues" evidence="13">
    <location>
        <begin position="2185"/>
        <end position="2200"/>
    </location>
</feature>
<dbReference type="GO" id="GO:0007155">
    <property type="term" value="P:cell adhesion"/>
    <property type="evidence" value="ECO:0007669"/>
    <property type="project" value="UniProtKB-KW"/>
</dbReference>
<keyword evidence="10" id="KW-0379">Hydroxylation</keyword>
<dbReference type="InterPro" id="IPR036880">
    <property type="entry name" value="Kunitz_BPTI_sf"/>
</dbReference>
<dbReference type="FunFam" id="3.40.50.410:FF:000004">
    <property type="entry name" value="collagen alpha-6(VI) chain"/>
    <property type="match status" value="1"/>
</dbReference>
<evidence type="ECO:0000259" key="16">
    <source>
        <dbReference type="PROSITE" id="PS50279"/>
    </source>
</evidence>
<dbReference type="CDD" id="cd01482">
    <property type="entry name" value="vWA_collagen_alphaI-XII-like"/>
    <property type="match status" value="1"/>
</dbReference>
<feature type="signal peptide" evidence="14">
    <location>
        <begin position="1"/>
        <end position="25"/>
    </location>
</feature>
<dbReference type="PANTHER" id="PTHR24020">
    <property type="entry name" value="COLLAGEN ALPHA"/>
    <property type="match status" value="1"/>
</dbReference>
<keyword evidence="3" id="KW-0272">Extracellular matrix</keyword>
<feature type="domain" description="VWFA" evidence="15">
    <location>
        <begin position="1639"/>
        <end position="1812"/>
    </location>
</feature>
<keyword evidence="7 18" id="KW-0176">Collagen</keyword>
<feature type="domain" description="VWFA" evidence="15">
    <location>
        <begin position="643"/>
        <end position="816"/>
    </location>
</feature>
<accession>A0A4D9E5E3</accession>
<feature type="compositionally biased region" description="Low complexity" evidence="13">
    <location>
        <begin position="2201"/>
        <end position="2250"/>
    </location>
</feature>
<dbReference type="EMBL" id="QXTE01000196">
    <property type="protein sequence ID" value="TFK02284.1"/>
    <property type="molecule type" value="Genomic_DNA"/>
</dbReference>
<dbReference type="Pfam" id="PF00014">
    <property type="entry name" value="Kunitz_BPTI"/>
    <property type="match status" value="1"/>
</dbReference>
<keyword evidence="9" id="KW-0325">Glycoprotein</keyword>
<feature type="domain" description="VWFA" evidence="15">
    <location>
        <begin position="1439"/>
        <end position="1616"/>
    </location>
</feature>
<evidence type="ECO:0000256" key="9">
    <source>
        <dbReference type="ARBA" id="ARBA00023180"/>
    </source>
</evidence>
<keyword evidence="6" id="KW-0130">Cell adhesion</keyword>
<dbReference type="InterPro" id="IPR036116">
    <property type="entry name" value="FN3_sf"/>
</dbReference>
<dbReference type="SUPFAM" id="SSF53300">
    <property type="entry name" value="vWA-like"/>
    <property type="match status" value="12"/>
</dbReference>
<proteinExistence type="inferred from homology"/>
<evidence type="ECO:0000259" key="15">
    <source>
        <dbReference type="PROSITE" id="PS50234"/>
    </source>
</evidence>
<gene>
    <name evidence="18" type="ORF">DR999_PMT15436</name>
</gene>
<feature type="domain" description="VWFA" evidence="15">
    <location>
        <begin position="38"/>
        <end position="212"/>
    </location>
</feature>
<dbReference type="PRINTS" id="PR00759">
    <property type="entry name" value="BASICPTASE"/>
</dbReference>
<dbReference type="PRINTS" id="PR00453">
    <property type="entry name" value="VWFADOMAIN"/>
</dbReference>
<feature type="compositionally biased region" description="Basic and acidic residues" evidence="13">
    <location>
        <begin position="2137"/>
        <end position="2155"/>
    </location>
</feature>
<dbReference type="STRING" id="55544.A0A4D9E5E3"/>
<comment type="subcellular location">
    <subcellularLocation>
        <location evidence="1">Secreted</location>
        <location evidence="1">Extracellular space</location>
        <location evidence="1">Extracellular matrix</location>
    </subcellularLocation>
</comment>
<evidence type="ECO:0000313" key="18">
    <source>
        <dbReference type="EMBL" id="TFK02284.1"/>
    </source>
</evidence>
<evidence type="ECO:0000256" key="3">
    <source>
        <dbReference type="ARBA" id="ARBA00022530"/>
    </source>
</evidence>
<feature type="region of interest" description="Disordered" evidence="13">
    <location>
        <begin position="2042"/>
        <end position="2372"/>
    </location>
</feature>
<dbReference type="FunFam" id="3.40.50.410:FF:000016">
    <property type="entry name" value="Collagen type VI alpha 3 chain"/>
    <property type="match status" value="1"/>
</dbReference>
<evidence type="ECO:0000256" key="14">
    <source>
        <dbReference type="SAM" id="SignalP"/>
    </source>
</evidence>
<evidence type="ECO:0000256" key="7">
    <source>
        <dbReference type="ARBA" id="ARBA00023119"/>
    </source>
</evidence>
<feature type="domain" description="BPTI/Kunitz inhibitor" evidence="16">
    <location>
        <begin position="3115"/>
        <end position="3165"/>
    </location>
</feature>
<evidence type="ECO:0000313" key="19">
    <source>
        <dbReference type="Proteomes" id="UP000297703"/>
    </source>
</evidence>
<dbReference type="InterPro" id="IPR008160">
    <property type="entry name" value="Collagen"/>
</dbReference>
<evidence type="ECO:0000256" key="13">
    <source>
        <dbReference type="SAM" id="MobiDB-lite"/>
    </source>
</evidence>
<keyword evidence="5" id="KW-0677">Repeat</keyword>
<dbReference type="FunFam" id="3.40.50.410:FF:000003">
    <property type="entry name" value="Collagen type VI alpha 3 chain"/>
    <property type="match status" value="7"/>
</dbReference>
<dbReference type="Gene3D" id="4.10.410.10">
    <property type="entry name" value="Pancreatic trypsin inhibitor Kunitz domain"/>
    <property type="match status" value="1"/>
</dbReference>
<comment type="function">
    <text evidence="11">Collagen VI acts as a cell-binding protein.</text>
</comment>
<dbReference type="FunFam" id="3.40.50.410:FF:000037">
    <property type="entry name" value="Collagen type VI alpha 3 chain"/>
    <property type="match status" value="1"/>
</dbReference>
<keyword evidence="8" id="KW-1015">Disulfide bond</keyword>
<keyword evidence="4 14" id="KW-0732">Signal</keyword>
<feature type="domain" description="VWFA" evidence="15">
    <location>
        <begin position="2622"/>
        <end position="2818"/>
    </location>
</feature>
<protein>
    <submittedName>
        <fullName evidence="18">Collagen alpha-3(VI) chain</fullName>
    </submittedName>
</protein>
<dbReference type="InterPro" id="IPR003961">
    <property type="entry name" value="FN3_dom"/>
</dbReference>
<dbReference type="FunFam" id="3.40.50.410:FF:000021">
    <property type="entry name" value="Collagen, type VI, alpha 3"/>
    <property type="match status" value="1"/>
</dbReference>
<feature type="compositionally biased region" description="Low complexity" evidence="13">
    <location>
        <begin position="2870"/>
        <end position="2990"/>
    </location>
</feature>
<evidence type="ECO:0000256" key="2">
    <source>
        <dbReference type="ARBA" id="ARBA00022525"/>
    </source>
</evidence>
<dbReference type="InterPro" id="IPR036465">
    <property type="entry name" value="vWFA_dom_sf"/>
</dbReference>
<name>A0A4D9E5E3_9SAUR</name>
<dbReference type="SMART" id="SM00327">
    <property type="entry name" value="VWA"/>
    <property type="match status" value="12"/>
</dbReference>
<dbReference type="Proteomes" id="UP000297703">
    <property type="component" value="Unassembled WGS sequence"/>
</dbReference>
<feature type="domain" description="VWFA" evidence="15">
    <location>
        <begin position="1237"/>
        <end position="1408"/>
    </location>
</feature>
<evidence type="ECO:0000259" key="17">
    <source>
        <dbReference type="PROSITE" id="PS50853"/>
    </source>
</evidence>
<evidence type="ECO:0000256" key="12">
    <source>
        <dbReference type="ARBA" id="ARBA00044000"/>
    </source>
</evidence>
<dbReference type="SUPFAM" id="SSF57362">
    <property type="entry name" value="BPTI-like"/>
    <property type="match status" value="1"/>
</dbReference>
<keyword evidence="19" id="KW-1185">Reference proteome</keyword>
<feature type="compositionally biased region" description="Gly residues" evidence="13">
    <location>
        <begin position="2067"/>
        <end position="2076"/>
    </location>
</feature>
<feature type="domain" description="VWFA" evidence="15">
    <location>
        <begin position="841"/>
        <end position="1013"/>
    </location>
</feature>
<evidence type="ECO:0000256" key="4">
    <source>
        <dbReference type="ARBA" id="ARBA00022729"/>
    </source>
</evidence>
<dbReference type="PROSITE" id="PS00280">
    <property type="entry name" value="BPTI_KUNITZ_1"/>
    <property type="match status" value="1"/>
</dbReference>
<keyword evidence="2" id="KW-0964">Secreted</keyword>
<feature type="chain" id="PRO_5020023746" evidence="14">
    <location>
        <begin position="26"/>
        <end position="3180"/>
    </location>
</feature>
<reference evidence="18 19" key="2">
    <citation type="submission" date="2019-04" db="EMBL/GenBank/DDBJ databases">
        <title>The genome sequence of big-headed turtle.</title>
        <authorList>
            <person name="Gong S."/>
        </authorList>
    </citation>
    <scope>NUCLEOTIDE SEQUENCE [LARGE SCALE GENOMIC DNA]</scope>
    <source>
        <strain evidence="18">DO16091913</strain>
        <tissue evidence="18">Muscle</tissue>
    </source>
</reference>
<dbReference type="PROSITE" id="PS50279">
    <property type="entry name" value="BPTI_KUNITZ_2"/>
    <property type="match status" value="1"/>
</dbReference>
<dbReference type="FunFam" id="4.10.410.10:FF:000007">
    <property type="entry name" value="Collagen type VI alpha 3 chain"/>
    <property type="match status" value="1"/>
</dbReference>
<dbReference type="CDD" id="cd01450">
    <property type="entry name" value="vWFA_subfamily_ECM"/>
    <property type="match status" value="2"/>
</dbReference>
<evidence type="ECO:0000256" key="10">
    <source>
        <dbReference type="ARBA" id="ARBA00023278"/>
    </source>
</evidence>
<dbReference type="Gene3D" id="3.40.50.410">
    <property type="entry name" value="von Willebrand factor, type A domain"/>
    <property type="match status" value="11"/>
</dbReference>
<feature type="domain" description="VWFA" evidence="15">
    <location>
        <begin position="444"/>
        <end position="619"/>
    </location>
</feature>
<evidence type="ECO:0000256" key="8">
    <source>
        <dbReference type="ARBA" id="ARBA00023157"/>
    </source>
</evidence>
<dbReference type="InterPro" id="IPR020901">
    <property type="entry name" value="Prtase_inh_Kunz-CS"/>
</dbReference>
<organism evidence="18 19">
    <name type="scientific">Platysternon megacephalum</name>
    <name type="common">big-headed turtle</name>
    <dbReference type="NCBI Taxonomy" id="55544"/>
    <lineage>
        <taxon>Eukaryota</taxon>
        <taxon>Metazoa</taxon>
        <taxon>Chordata</taxon>
        <taxon>Craniata</taxon>
        <taxon>Vertebrata</taxon>
        <taxon>Euteleostomi</taxon>
        <taxon>Archelosauria</taxon>
        <taxon>Testudinata</taxon>
        <taxon>Testudines</taxon>
        <taxon>Cryptodira</taxon>
        <taxon>Durocryptodira</taxon>
        <taxon>Testudinoidea</taxon>
        <taxon>Platysternidae</taxon>
        <taxon>Platysternon</taxon>
    </lineage>
</organism>
<dbReference type="FunFam" id="3.40.50.410:FF:000035">
    <property type="entry name" value="collagen alpha-3(VI) chain isoform X3"/>
    <property type="match status" value="1"/>
</dbReference>
<sequence>MRRHRHLPLAAIFCLMLSGCCMVDAQQQEDVRIVAAADIIFLVDSSWSIGKEHFQLVREFLYDVVKSLAVGGNDFRFALVQFSGNPHTEFQLNTYHSNQDVLSHISNMPYLGGGNKTGKGLEYLIQNHLTKAAGSRASDGVPQIIIVLTDGRSQDDVALPSSVLKSADVNVFAVGVQDAMEGELKEVVSEPRDTHLFNLENITALHTIVGDLVASVCTSLTPEMAGAKGVIKDVTAQESADLIFLIDGSNNIGSVNFPAIRGFLVNFIERLSVGTQEIQIGVVQYSDQPRTEFSLNRYSTKADVLNAVKALSFLGGEEANLGAALESVVENHFTRAGGSRIEEGVPQVLVLISGGESSDDIREAVLAVKQASIFSFSIGVLNADSAELQQIATDGSFAFTALDIRNLADLQELLLPNIVGVAQRLILLNAPTFVTEVVEENKKDIVFLIDGTTALGTGQFGAIRDFIFRVIQRLEIGPDHIQVAVAQYADTVKPEFYFSASQNKKEVTSTIRKLKSMGGTTLNTGSALDFVRKNFFTSSAGYRSDESVLPILVLITGGKSTDDVAQPAAEIKKNGIMVLTIGSKNADQSELQAVAQEASLAFTSAAFSTAALQAILPEVLTLIRTLSGKVVIEEIPQVQSKRDIIFLLDGSLNVGNAYFPFVRDFVVSLVNGLDVGNDNVRVGLVQFSDTPTTEFFLNTFPTKADIIARLRQLFPRGGSVLNTGSALDFVLTNHFIEAGGSRIDEQVPQVLVLLVAGQSADAFIQASNALAQAGVLTFCVGVRNADKAELEQMAFNPRMVYFTDDFNYLETLPQELISPLTTYVSGGVEEVPLAPSVSKQDILFMIDGSSNLVGQFPLVRDFVHKIISQLNVKPDAIRVSVAQYSDNVQVEFTFDEIPSKQEILQKVKRMKIKTGKQLNTGAALDYAVRNLFVKSAGSRIEEGVPQFLVLLSAGRSTDNVEQPAKALKGIGVVVFIVAAKNADLTELERIVYDPEFILKVDSLPRIGDIQPKIVNLLQTIGSQRPETVDESEKKDVVFLIDGSDGARSGFPALRTFVQTVVENLDVSPDRVRVAVVQYSNVIQPEFLLNTYPDKADVISAIKDLSIMGGAPLNMGAALDYVIKSVFTSPTGSRIAERVPQVLILLTSGKSRDDVRRPSVALKTGGMVPLGIGIGNADITELRTISYVPEFAHAIPDFNQLDTIQQVISDTVTRITREQIEERVPEVPSPSPVSSKKDVVFLIDGSQFITSEFNLIRAFIERIVNSLDVGFDATRVAVIQFSDEPEVNFLLNVHSSKDEVLSAVRKLRPKFGQRVNVGAALEYVSKNIFIRPSGSRIEEGVPQFLILLYSRQSADDIKDPALQIKESGVAPLTIAKNVDPEELTKISLSPEYIFPVRNFQELPSLEQKLLTPIRTLTSEQIQRLLGDIKVPPELDGDQKDIIFLIDSSEGVRTDGLAHIRDFIIRIVQQLDVGPNKVRIGVAQFSNTVFPEFLLKQHKTKDAVLQAIRRLRLKGGSPLNVGAALDYVVKNYFIKSAGSRIEDRVPQYLALLLGGRSQDDVTRSSALIASTGVKILGVGARNADRTQLERITNNPRLAFIINDFTALPTIEKRFMNSMKAPQEPTLAPPPIPIPDGKKEVDIVFLLDSSINLGRENFQQVIQFVYSIIDALYSDDKSIKVGLAQYNSDVTDEFFLKDYTTKDQILRAINRVAYKGGRVANTGEGIKHIQAKHFVKEAGSRGEDGVPQVAFIVTGGKPLDAGQAAALALANARVKVFAVGVKNIDLDEVSKLSSVSATAFRVATAQELSELNEQVLITLDAVMEKQLCPGVSESRECKLDVILGFDVSDVGPGQNIFNSQKALESKVEIILNRITQMQRISCTGNQQPTVRVAIMAQTPTGAIEAFDFSEYQPELFEKFQDMRNRGPYLLSAQALRSYQNKFRTAPADNVKVVIHLTDGVDGGLAQLEAASAALQREGVNALIFVGLERTPHFENVMQLEFGRGFTYKRPLRVNLLDLDFELAEQLDNVAEKACCRVPCKCSGQRGDRGTPGTVGPKGVSGENGYRGYPGDEGGPGERGPAGVNGTQGFQGCPGQRGIKGSRGFSGEKGELGEIGLNGIDREEGERGLPGTSGERGNAGRRGDKGVKGGRGVRGDQGLRGDPGVSGADNTQRGLRGSKGEIGPMGEPGPDGGPGSPGGVGNDGSFGRRGLPGPKGAKGAPGLQGTVGEQGTRGPQGPPGQIGTPGLRGEQGIPGPRGGGGAAGPPGDQGRIGPLGRKGEPGDLGTKGQPGFPGPRGETGEDGRDGVGQPGPIGKRGETGFPGYPGPKGAAGSKAGRGGPGPKGIRGGRGGVGDPGPSGLKGEIGYPGPPGLKGERGVSADQCALIRNIKDKCPCCYGPKECPVYPTELAFAIDTSSGVNNDIFNRMKQAVLRVANHLTIAESNCPRGARVAVVTYNNDVTTEIRFADARKKTNLLEQLRNLQITLTTKQRSLETAMSFVARNTFKRARSGFLMRKVAVFFSNGPTRASSQLNDAVLKLYDAGVTPVFLTNREDRALVNALQMNNSAVGQAIVLPTAAVQLNQTIRRLLTCHICLDVCDPDPICGFSSQRPFFRDRRAAPTDVDIDMAFLLDSSESTSPLQFNEMKKYISYIVNQLEISSNPKASQHHARVAVLQHAPYEYESNSSSLPVKVELSLTDYGSKDKMMDFIQNQMAQLYGTRALGSAIKYTMGHVFESAPNPRDLKVMVLMMTGEVKKQELEHLERVILGAKCKGYFFVVLGIGKKVNVKNIYSLASEPNDVFFKLVEKPSELHEEPLLRFAKLLPSFISSENSFYLSPDIRKQCDWFQDDQLAKSSSKFGQKPIYVANNVTTSAPTTTTTSATTSARKATTTTTSATTSARKATTTTANATTSARKATTTTANATTSARKATTANTTTSARKATTTTANATTSARKATTTTANATTSARKATTTTGSKTPGARTTPTPSASIAATDKPAVKVESEIQITDITENSAKLRWVNPEPQTLDFFDISITSAHDRSLVLKLNLTSTERVIGGLKSGQKYQVAITGYHKSQVKVTYMGTFSTKSMPVPKALSVATANLMVNTEPLERPEIVTDICRLQKEEGTCREFVLKWYYDSETKSCARFWYGGCGGNENKFNTQKECEKVCIPAHINPGVVTTIGT</sequence>
<feature type="compositionally biased region" description="Gly residues" evidence="13">
    <location>
        <begin position="2251"/>
        <end position="2260"/>
    </location>
</feature>
<reference evidence="18 19" key="1">
    <citation type="submission" date="2019-04" db="EMBL/GenBank/DDBJ databases">
        <title>Draft genome of the big-headed turtle Platysternon megacephalum.</title>
        <authorList>
            <person name="Gong S."/>
        </authorList>
    </citation>
    <scope>NUCLEOTIDE SEQUENCE [LARGE SCALE GENOMIC DNA]</scope>
    <source>
        <strain evidence="18">DO16091913</strain>
        <tissue evidence="18">Muscle</tissue>
    </source>
</reference>
<feature type="domain" description="VWFA" evidence="15">
    <location>
        <begin position="2404"/>
        <end position="2584"/>
    </location>
</feature>
<dbReference type="PROSITE" id="PS50234">
    <property type="entry name" value="VWFA"/>
    <property type="match status" value="11"/>
</dbReference>
<evidence type="ECO:0000256" key="11">
    <source>
        <dbReference type="ARBA" id="ARBA00043858"/>
    </source>
</evidence>
<evidence type="ECO:0000256" key="5">
    <source>
        <dbReference type="ARBA" id="ARBA00022737"/>
    </source>
</evidence>
<dbReference type="InterPro" id="IPR050525">
    <property type="entry name" value="ECM_Assembly_Org"/>
</dbReference>
<dbReference type="GO" id="GO:0005589">
    <property type="term" value="C:collagen type VI trimer"/>
    <property type="evidence" value="ECO:0007669"/>
    <property type="project" value="UniProtKB-ARBA"/>
</dbReference>